<dbReference type="Proteomes" id="UP000663832">
    <property type="component" value="Unassembled WGS sequence"/>
</dbReference>
<gene>
    <name evidence="1" type="ORF">BJG266_LOCUS49554</name>
    <name evidence="2" type="ORF">QVE165_LOCUS66642</name>
</gene>
<reference evidence="2" key="1">
    <citation type="submission" date="2021-02" db="EMBL/GenBank/DDBJ databases">
        <authorList>
            <person name="Nowell W R."/>
        </authorList>
    </citation>
    <scope>NUCLEOTIDE SEQUENCE</scope>
</reference>
<name>A0A816GTU8_9BILA</name>
<keyword evidence="3" id="KW-1185">Reference proteome</keyword>
<dbReference type="EMBL" id="CAJNOM010008026">
    <property type="protein sequence ID" value="CAF1678241.1"/>
    <property type="molecule type" value="Genomic_DNA"/>
</dbReference>
<dbReference type="AlphaFoldDB" id="A0A816GTU8"/>
<protein>
    <submittedName>
        <fullName evidence="2">Uncharacterized protein</fullName>
    </submittedName>
</protein>
<proteinExistence type="predicted"/>
<sequence length="74" mass="8773">MSNNNRFITDSNILLIASHHAATDQSAYQIFLNDLYFAYNKNVKWTGDEDILQYIDYAVHERLIDMTPSREFWL</sequence>
<evidence type="ECO:0000313" key="2">
    <source>
        <dbReference type="EMBL" id="CAF1678241.1"/>
    </source>
</evidence>
<evidence type="ECO:0000313" key="3">
    <source>
        <dbReference type="Proteomes" id="UP000663832"/>
    </source>
</evidence>
<organism evidence="2 3">
    <name type="scientific">Adineta steineri</name>
    <dbReference type="NCBI Taxonomy" id="433720"/>
    <lineage>
        <taxon>Eukaryota</taxon>
        <taxon>Metazoa</taxon>
        <taxon>Spiralia</taxon>
        <taxon>Gnathifera</taxon>
        <taxon>Rotifera</taxon>
        <taxon>Eurotatoria</taxon>
        <taxon>Bdelloidea</taxon>
        <taxon>Adinetida</taxon>
        <taxon>Adinetidae</taxon>
        <taxon>Adineta</taxon>
    </lineage>
</organism>
<dbReference type="Gene3D" id="3.30.559.10">
    <property type="entry name" value="Chloramphenicol acetyltransferase-like domain"/>
    <property type="match status" value="1"/>
</dbReference>
<dbReference type="InterPro" id="IPR023213">
    <property type="entry name" value="CAT-like_dom_sf"/>
</dbReference>
<dbReference type="Proteomes" id="UP000663877">
    <property type="component" value="Unassembled WGS sequence"/>
</dbReference>
<dbReference type="SUPFAM" id="SSF52777">
    <property type="entry name" value="CoA-dependent acyltransferases"/>
    <property type="match status" value="1"/>
</dbReference>
<dbReference type="EMBL" id="CAJNOI010007583">
    <property type="protein sequence ID" value="CAF1590212.1"/>
    <property type="molecule type" value="Genomic_DNA"/>
</dbReference>
<comment type="caution">
    <text evidence="2">The sequence shown here is derived from an EMBL/GenBank/DDBJ whole genome shotgun (WGS) entry which is preliminary data.</text>
</comment>
<evidence type="ECO:0000313" key="1">
    <source>
        <dbReference type="EMBL" id="CAF1590212.1"/>
    </source>
</evidence>
<accession>A0A816GTU8</accession>